<dbReference type="CDD" id="cd15482">
    <property type="entry name" value="Sialidase_non-viral"/>
    <property type="match status" value="1"/>
</dbReference>
<evidence type="ECO:0000259" key="1">
    <source>
        <dbReference type="Pfam" id="PF13088"/>
    </source>
</evidence>
<name>A0A382VX49_9ZZZZ</name>
<dbReference type="PANTHER" id="PTHR43752">
    <property type="entry name" value="BNR/ASP-BOX REPEAT FAMILY PROTEIN"/>
    <property type="match status" value="1"/>
</dbReference>
<dbReference type="InterPro" id="IPR036278">
    <property type="entry name" value="Sialidase_sf"/>
</dbReference>
<sequence>MQNEFQIINKGIIFQPEQMIPYSLNYYNNFNHGVNLVDFGKNEFMAAWFSGPWEGHPSQEILVSKFMNGKWCSAYTLQNTMGAADFDPVLIRKKDRIFLFYSNARWFEPKLHHQQKGFLGTYIKCSDDEGENWSESRLLSKYHACKGNGIVLENEVMLLPVYNRFQNSIGVFRSLNLGEDWELFETKTAEVHLVEPCIVRMKSGILAMLARTNTKVFWYSESK</sequence>
<dbReference type="Pfam" id="PF13088">
    <property type="entry name" value="BNR_2"/>
    <property type="match status" value="1"/>
</dbReference>
<organism evidence="2">
    <name type="scientific">marine metagenome</name>
    <dbReference type="NCBI Taxonomy" id="408172"/>
    <lineage>
        <taxon>unclassified sequences</taxon>
        <taxon>metagenomes</taxon>
        <taxon>ecological metagenomes</taxon>
    </lineage>
</organism>
<feature type="domain" description="Sialidase" evidence="1">
    <location>
        <begin position="43"/>
        <end position="222"/>
    </location>
</feature>
<dbReference type="PANTHER" id="PTHR43752:SF2">
    <property type="entry name" value="BNR_ASP-BOX REPEAT FAMILY PROTEIN"/>
    <property type="match status" value="1"/>
</dbReference>
<dbReference type="EMBL" id="UINC01155007">
    <property type="protein sequence ID" value="SVD50605.1"/>
    <property type="molecule type" value="Genomic_DNA"/>
</dbReference>
<reference evidence="2" key="1">
    <citation type="submission" date="2018-05" db="EMBL/GenBank/DDBJ databases">
        <authorList>
            <person name="Lanie J.A."/>
            <person name="Ng W.-L."/>
            <person name="Kazmierczak K.M."/>
            <person name="Andrzejewski T.M."/>
            <person name="Davidsen T.M."/>
            <person name="Wayne K.J."/>
            <person name="Tettelin H."/>
            <person name="Glass J.I."/>
            <person name="Rusch D."/>
            <person name="Podicherti R."/>
            <person name="Tsui H.-C.T."/>
            <person name="Winkler M.E."/>
        </authorList>
    </citation>
    <scope>NUCLEOTIDE SEQUENCE</scope>
</reference>
<feature type="non-terminal residue" evidence="2">
    <location>
        <position position="223"/>
    </location>
</feature>
<dbReference type="InterPro" id="IPR011040">
    <property type="entry name" value="Sialidase"/>
</dbReference>
<evidence type="ECO:0000313" key="2">
    <source>
        <dbReference type="EMBL" id="SVD50605.1"/>
    </source>
</evidence>
<dbReference type="AlphaFoldDB" id="A0A382VX49"/>
<protein>
    <recommendedName>
        <fullName evidence="1">Sialidase domain-containing protein</fullName>
    </recommendedName>
</protein>
<accession>A0A382VX49</accession>
<dbReference type="Gene3D" id="2.120.10.10">
    <property type="match status" value="1"/>
</dbReference>
<gene>
    <name evidence="2" type="ORF">METZ01_LOCUS403459</name>
</gene>
<dbReference type="SUPFAM" id="SSF50939">
    <property type="entry name" value="Sialidases"/>
    <property type="match status" value="1"/>
</dbReference>
<proteinExistence type="predicted"/>